<accession>A0ACA9N9J5</accession>
<dbReference type="EMBL" id="CAJVQC010012388">
    <property type="protein sequence ID" value="CAG8637762.1"/>
    <property type="molecule type" value="Genomic_DNA"/>
</dbReference>
<gene>
    <name evidence="1" type="ORF">RPERSI_LOCUS7353</name>
</gene>
<proteinExistence type="predicted"/>
<reference evidence="1" key="1">
    <citation type="submission" date="2021-06" db="EMBL/GenBank/DDBJ databases">
        <authorList>
            <person name="Kallberg Y."/>
            <person name="Tangrot J."/>
            <person name="Rosling A."/>
        </authorList>
    </citation>
    <scope>NUCLEOTIDE SEQUENCE</scope>
    <source>
        <strain evidence="1">MA461A</strain>
    </source>
</reference>
<sequence length="42" mass="4699">EDETSIINDLYTGSQDESLNKSNNDISSNQDDLKPLNKDNTI</sequence>
<evidence type="ECO:0000313" key="1">
    <source>
        <dbReference type="EMBL" id="CAG8637762.1"/>
    </source>
</evidence>
<feature type="non-terminal residue" evidence="1">
    <location>
        <position position="1"/>
    </location>
</feature>
<protein>
    <submittedName>
        <fullName evidence="1">3587_t:CDS:1</fullName>
    </submittedName>
</protein>
<name>A0ACA9N9J5_9GLOM</name>
<evidence type="ECO:0000313" key="2">
    <source>
        <dbReference type="Proteomes" id="UP000789920"/>
    </source>
</evidence>
<comment type="caution">
    <text evidence="1">The sequence shown here is derived from an EMBL/GenBank/DDBJ whole genome shotgun (WGS) entry which is preliminary data.</text>
</comment>
<keyword evidence="2" id="KW-1185">Reference proteome</keyword>
<dbReference type="Proteomes" id="UP000789920">
    <property type="component" value="Unassembled WGS sequence"/>
</dbReference>
<organism evidence="1 2">
    <name type="scientific">Racocetra persica</name>
    <dbReference type="NCBI Taxonomy" id="160502"/>
    <lineage>
        <taxon>Eukaryota</taxon>
        <taxon>Fungi</taxon>
        <taxon>Fungi incertae sedis</taxon>
        <taxon>Mucoromycota</taxon>
        <taxon>Glomeromycotina</taxon>
        <taxon>Glomeromycetes</taxon>
        <taxon>Diversisporales</taxon>
        <taxon>Gigasporaceae</taxon>
        <taxon>Racocetra</taxon>
    </lineage>
</organism>